<protein>
    <recommendedName>
        <fullName evidence="1">site-specific DNA-methyltransferase (adenine-specific)</fullName>
        <ecNumber evidence="1">2.1.1.72</ecNumber>
    </recommendedName>
</protein>
<dbReference type="InterPro" id="IPR003115">
    <property type="entry name" value="ParB_N"/>
</dbReference>
<keyword evidence="3" id="KW-0808">Transferase</keyword>
<name>A0ABS6V873_9SPHN</name>
<accession>A0ABS6V873</accession>
<evidence type="ECO:0000256" key="1">
    <source>
        <dbReference type="ARBA" id="ARBA00011900"/>
    </source>
</evidence>
<dbReference type="CDD" id="cd16403">
    <property type="entry name" value="ParB_N_like_MT"/>
    <property type="match status" value="1"/>
</dbReference>
<evidence type="ECO:0000259" key="5">
    <source>
        <dbReference type="SMART" id="SM00470"/>
    </source>
</evidence>
<evidence type="ECO:0000256" key="4">
    <source>
        <dbReference type="ARBA" id="ARBA00047942"/>
    </source>
</evidence>
<dbReference type="PIRSF" id="PIRSF036758">
    <property type="entry name" value="Aden_M_ParB"/>
    <property type="match status" value="1"/>
</dbReference>
<dbReference type="EMBL" id="JAHVAH010000001">
    <property type="protein sequence ID" value="MBW0145782.1"/>
    <property type="molecule type" value="Genomic_DNA"/>
</dbReference>
<gene>
    <name evidence="6" type="ORF">KTQ36_10820</name>
</gene>
<dbReference type="InterPro" id="IPR015840">
    <property type="entry name" value="DNA_MeTrfase_ParB"/>
</dbReference>
<dbReference type="Pfam" id="PF01555">
    <property type="entry name" value="N6_N4_Mtase"/>
    <property type="match status" value="1"/>
</dbReference>
<keyword evidence="2" id="KW-0489">Methyltransferase</keyword>
<dbReference type="InterPro" id="IPR002941">
    <property type="entry name" value="DNA_methylase_N4/N6"/>
</dbReference>
<comment type="caution">
    <text evidence="6">The sequence shown here is derived from an EMBL/GenBank/DDBJ whole genome shotgun (WGS) entry which is preliminary data.</text>
</comment>
<reference evidence="6 7" key="1">
    <citation type="submission" date="2021-07" db="EMBL/GenBank/DDBJ databases">
        <title>The draft genome sequence of Sphingomicrobium sp. B8.</title>
        <authorList>
            <person name="Mu L."/>
        </authorList>
    </citation>
    <scope>NUCLEOTIDE SEQUENCE [LARGE SCALE GENOMIC DNA]</scope>
    <source>
        <strain evidence="6 7">B8</strain>
    </source>
</reference>
<feature type="domain" description="ParB-like N-terminal" evidence="5">
    <location>
        <begin position="9"/>
        <end position="94"/>
    </location>
</feature>
<dbReference type="RefSeq" id="WP_218633663.1">
    <property type="nucleotide sequence ID" value="NZ_JAHVAH010000001.1"/>
</dbReference>
<dbReference type="PROSITE" id="PS00092">
    <property type="entry name" value="N6_MTASE"/>
    <property type="match status" value="1"/>
</dbReference>
<dbReference type="SMART" id="SM00470">
    <property type="entry name" value="ParB"/>
    <property type="match status" value="1"/>
</dbReference>
<sequence length="447" mass="48888">MLQSNLEVQMRSVSTIKPARRNARTHSKSQISQIARSIERFGFTNPVLLGDDDVIVAGHGRVEAARLLCIGDVPCLYLHGMSEADRRAYMLADNKLALKAGWDMEILALELGELQELDFEMDLTGFDLPEIDAILCEADAASTETVDASDDCPELPADKDVVSRLGDTWKLGRHMLVCGDAKDPEVIGRLMGGDRAAMVFTDPPYNVPITGHVCGMGKQKHREFAEASGEMTSSQFEEFLRVSFENLASACSDGAIIFTCMDWRHLREALGAGHAAFTELKNICVWSKTNGGMGTFYRSQHEMVLAWKVGKAPHTNNFGLGDKGRYRTNVWSYAGVNTFRAGRMDELASHPTVKPVALVADAIRDVSHRGQLVLDTFGGSGTTLVAAEKTGRVARLVEIDPVYCDVIIRRWQTLTGKNAVLGGTDDSHEQVAERRFAAGHSGWGDAA</sequence>
<evidence type="ECO:0000256" key="2">
    <source>
        <dbReference type="ARBA" id="ARBA00022603"/>
    </source>
</evidence>
<comment type="catalytic activity">
    <reaction evidence="4">
        <text>a 2'-deoxyadenosine in DNA + S-adenosyl-L-methionine = an N(6)-methyl-2'-deoxyadenosine in DNA + S-adenosyl-L-homocysteine + H(+)</text>
        <dbReference type="Rhea" id="RHEA:15197"/>
        <dbReference type="Rhea" id="RHEA-COMP:12418"/>
        <dbReference type="Rhea" id="RHEA-COMP:12419"/>
        <dbReference type="ChEBI" id="CHEBI:15378"/>
        <dbReference type="ChEBI" id="CHEBI:57856"/>
        <dbReference type="ChEBI" id="CHEBI:59789"/>
        <dbReference type="ChEBI" id="CHEBI:90615"/>
        <dbReference type="ChEBI" id="CHEBI:90616"/>
        <dbReference type="EC" id="2.1.1.72"/>
    </reaction>
</comment>
<dbReference type="Proteomes" id="UP000698028">
    <property type="component" value="Unassembled WGS sequence"/>
</dbReference>
<evidence type="ECO:0000313" key="6">
    <source>
        <dbReference type="EMBL" id="MBW0145782.1"/>
    </source>
</evidence>
<proteinExistence type="predicted"/>
<organism evidence="6 7">
    <name type="scientific">Sphingomicrobium clamense</name>
    <dbReference type="NCBI Taxonomy" id="2851013"/>
    <lineage>
        <taxon>Bacteria</taxon>
        <taxon>Pseudomonadati</taxon>
        <taxon>Pseudomonadota</taxon>
        <taxon>Alphaproteobacteria</taxon>
        <taxon>Sphingomonadales</taxon>
        <taxon>Sphingomonadaceae</taxon>
        <taxon>Sphingomicrobium</taxon>
    </lineage>
</organism>
<evidence type="ECO:0000313" key="7">
    <source>
        <dbReference type="Proteomes" id="UP000698028"/>
    </source>
</evidence>
<dbReference type="EC" id="2.1.1.72" evidence="1"/>
<keyword evidence="7" id="KW-1185">Reference proteome</keyword>
<evidence type="ECO:0000256" key="3">
    <source>
        <dbReference type="ARBA" id="ARBA00022679"/>
    </source>
</evidence>
<dbReference type="InterPro" id="IPR002052">
    <property type="entry name" value="DNA_methylase_N6_adenine_CS"/>
</dbReference>